<dbReference type="AlphaFoldDB" id="A0A6A4T0L7"/>
<dbReference type="Gene3D" id="1.10.287.70">
    <property type="match status" value="1"/>
</dbReference>
<dbReference type="SMART" id="SM00079">
    <property type="entry name" value="PBPe"/>
    <property type="match status" value="1"/>
</dbReference>
<dbReference type="SUPFAM" id="SSF53850">
    <property type="entry name" value="Periplasmic binding protein-like II"/>
    <property type="match status" value="1"/>
</dbReference>
<accession>A0A6A4T0L7</accession>
<reference evidence="13 14" key="1">
    <citation type="submission" date="2019-06" db="EMBL/GenBank/DDBJ databases">
        <title>Draft genomes of female and male turbot (Scophthalmus maximus).</title>
        <authorList>
            <person name="Xu H."/>
            <person name="Xu X.-W."/>
            <person name="Shao C."/>
            <person name="Chen S."/>
        </authorList>
    </citation>
    <scope>NUCLEOTIDE SEQUENCE [LARGE SCALE GENOMIC DNA]</scope>
    <source>
        <strain evidence="13">Ysfricsl-2016a</strain>
        <tissue evidence="13">Blood</tissue>
    </source>
</reference>
<keyword evidence="9" id="KW-1071">Ligand-gated ion channel</keyword>
<evidence type="ECO:0000256" key="3">
    <source>
        <dbReference type="ARBA" id="ARBA00022692"/>
    </source>
</evidence>
<evidence type="ECO:0000256" key="4">
    <source>
        <dbReference type="ARBA" id="ARBA00022989"/>
    </source>
</evidence>
<feature type="domain" description="Ionotropic glutamate receptor C-terminal" evidence="12">
    <location>
        <begin position="1"/>
        <end position="113"/>
    </location>
</feature>
<dbReference type="GO" id="GO:0016020">
    <property type="term" value="C:membrane"/>
    <property type="evidence" value="ECO:0007669"/>
    <property type="project" value="UniProtKB-SubCell"/>
</dbReference>
<sequence length="214" mass="23237">MWSYMKAADPSVFVKTTDEGVMRVRKSKGKYAYLLESTMNEYIEQRKPCDTMKVGGNLDSKGYGIATPKGSPLRVSPNGYRSILLSRNPVNLAVLKLNEQGLLDKLKNKWWYDKGECGSGGGDSKDKTSALSLSNVAGVFYILIGGLGLAMLVALVEFCYKSRTESRRMKVSTARAAAASAAQAFHCSALDSGASAPYTELQSYGLYANNTVKI</sequence>
<proteinExistence type="predicted"/>
<evidence type="ECO:0000256" key="11">
    <source>
        <dbReference type="SAM" id="Phobius"/>
    </source>
</evidence>
<evidence type="ECO:0000256" key="7">
    <source>
        <dbReference type="ARBA" id="ARBA00023170"/>
    </source>
</evidence>
<evidence type="ECO:0000256" key="2">
    <source>
        <dbReference type="ARBA" id="ARBA00022448"/>
    </source>
</evidence>
<gene>
    <name evidence="13" type="ORF">F2P81_007802</name>
</gene>
<organism evidence="13 14">
    <name type="scientific">Scophthalmus maximus</name>
    <name type="common">Turbot</name>
    <name type="synonym">Psetta maxima</name>
    <dbReference type="NCBI Taxonomy" id="52904"/>
    <lineage>
        <taxon>Eukaryota</taxon>
        <taxon>Metazoa</taxon>
        <taxon>Chordata</taxon>
        <taxon>Craniata</taxon>
        <taxon>Vertebrata</taxon>
        <taxon>Euteleostomi</taxon>
        <taxon>Actinopterygii</taxon>
        <taxon>Neopterygii</taxon>
        <taxon>Teleostei</taxon>
        <taxon>Neoteleostei</taxon>
        <taxon>Acanthomorphata</taxon>
        <taxon>Carangaria</taxon>
        <taxon>Pleuronectiformes</taxon>
        <taxon>Pleuronectoidei</taxon>
        <taxon>Scophthalmidae</taxon>
        <taxon>Scophthalmus</taxon>
    </lineage>
</organism>
<keyword evidence="8" id="KW-0325">Glycoprotein</keyword>
<evidence type="ECO:0000256" key="8">
    <source>
        <dbReference type="ARBA" id="ARBA00023180"/>
    </source>
</evidence>
<evidence type="ECO:0000256" key="6">
    <source>
        <dbReference type="ARBA" id="ARBA00023136"/>
    </source>
</evidence>
<keyword evidence="3 11" id="KW-0812">Transmembrane</keyword>
<keyword evidence="5" id="KW-0406">Ion transport</keyword>
<keyword evidence="6 11" id="KW-0472">Membrane</keyword>
<dbReference type="Proteomes" id="UP000438429">
    <property type="component" value="Unassembled WGS sequence"/>
</dbReference>
<feature type="transmembrane region" description="Helical" evidence="11">
    <location>
        <begin position="138"/>
        <end position="160"/>
    </location>
</feature>
<dbReference type="GO" id="GO:0015276">
    <property type="term" value="F:ligand-gated monoatomic ion channel activity"/>
    <property type="evidence" value="ECO:0007669"/>
    <property type="project" value="InterPro"/>
</dbReference>
<keyword evidence="10" id="KW-0407">Ion channel</keyword>
<evidence type="ECO:0000313" key="13">
    <source>
        <dbReference type="EMBL" id="KAF0039567.1"/>
    </source>
</evidence>
<evidence type="ECO:0000256" key="1">
    <source>
        <dbReference type="ARBA" id="ARBA00004141"/>
    </source>
</evidence>
<keyword evidence="7" id="KW-0675">Receptor</keyword>
<dbReference type="InterPro" id="IPR001320">
    <property type="entry name" value="Iontro_rcpt_C"/>
</dbReference>
<keyword evidence="4 11" id="KW-1133">Transmembrane helix</keyword>
<evidence type="ECO:0000256" key="10">
    <source>
        <dbReference type="ARBA" id="ARBA00023303"/>
    </source>
</evidence>
<evidence type="ECO:0000259" key="12">
    <source>
        <dbReference type="SMART" id="SM00079"/>
    </source>
</evidence>
<protein>
    <recommendedName>
        <fullName evidence="12">Ionotropic glutamate receptor C-terminal domain-containing protein</fullName>
    </recommendedName>
</protein>
<dbReference type="EMBL" id="VEVO01000007">
    <property type="protein sequence ID" value="KAF0039567.1"/>
    <property type="molecule type" value="Genomic_DNA"/>
</dbReference>
<dbReference type="PANTHER" id="PTHR18966">
    <property type="entry name" value="IONOTROPIC GLUTAMATE RECEPTOR"/>
    <property type="match status" value="1"/>
</dbReference>
<dbReference type="InterPro" id="IPR015683">
    <property type="entry name" value="Ionotropic_Glu_rcpt"/>
</dbReference>
<dbReference type="FunFam" id="3.40.190.10:FF:000087">
    <property type="entry name" value="glutamate receptor 4 isoform X2"/>
    <property type="match status" value="1"/>
</dbReference>
<keyword evidence="2" id="KW-0813">Transport</keyword>
<evidence type="ECO:0000256" key="5">
    <source>
        <dbReference type="ARBA" id="ARBA00023065"/>
    </source>
</evidence>
<comment type="caution">
    <text evidence="13">The sequence shown here is derived from an EMBL/GenBank/DDBJ whole genome shotgun (WGS) entry which is preliminary data.</text>
</comment>
<name>A0A6A4T0L7_SCOMX</name>
<evidence type="ECO:0000313" key="14">
    <source>
        <dbReference type="Proteomes" id="UP000438429"/>
    </source>
</evidence>
<evidence type="ECO:0000256" key="9">
    <source>
        <dbReference type="ARBA" id="ARBA00023286"/>
    </source>
</evidence>
<dbReference type="Gene3D" id="3.40.190.10">
    <property type="entry name" value="Periplasmic binding protein-like II"/>
    <property type="match status" value="2"/>
</dbReference>
<comment type="subcellular location">
    <subcellularLocation>
        <location evidence="1">Membrane</location>
        <topology evidence="1">Multi-pass membrane protein</topology>
    </subcellularLocation>
</comment>